<gene>
    <name evidence="9" type="ORF">DNG_01995</name>
</gene>
<dbReference type="GO" id="GO:0016020">
    <property type="term" value="C:membrane"/>
    <property type="evidence" value="ECO:0007669"/>
    <property type="project" value="UniProtKB-SubCell"/>
</dbReference>
<keyword evidence="3 7" id="KW-0812">Transmembrane</keyword>
<dbReference type="Gene3D" id="1.20.1250.20">
    <property type="entry name" value="MFS general substrate transporter like domains"/>
    <property type="match status" value="2"/>
</dbReference>
<evidence type="ECO:0000256" key="5">
    <source>
        <dbReference type="ARBA" id="ARBA00023136"/>
    </source>
</evidence>
<dbReference type="SUPFAM" id="SSF103473">
    <property type="entry name" value="MFS general substrate transporter"/>
    <property type="match status" value="1"/>
</dbReference>
<reference evidence="9" key="1">
    <citation type="submission" date="2018-03" db="EMBL/GenBank/DDBJ databases">
        <authorList>
            <person name="Guldener U."/>
        </authorList>
    </citation>
    <scope>NUCLEOTIDE SEQUENCE</scope>
</reference>
<feature type="transmembrane region" description="Helical" evidence="7">
    <location>
        <begin position="229"/>
        <end position="249"/>
    </location>
</feature>
<feature type="transmembrane region" description="Helical" evidence="7">
    <location>
        <begin position="166"/>
        <end position="186"/>
    </location>
</feature>
<feature type="transmembrane region" description="Helical" evidence="7">
    <location>
        <begin position="455"/>
        <end position="475"/>
    </location>
</feature>
<evidence type="ECO:0000256" key="3">
    <source>
        <dbReference type="ARBA" id="ARBA00022692"/>
    </source>
</evidence>
<evidence type="ECO:0000256" key="7">
    <source>
        <dbReference type="SAM" id="Phobius"/>
    </source>
</evidence>
<evidence type="ECO:0000256" key="6">
    <source>
        <dbReference type="SAM" id="MobiDB-lite"/>
    </source>
</evidence>
<dbReference type="InterPro" id="IPR036259">
    <property type="entry name" value="MFS_trans_sf"/>
</dbReference>
<evidence type="ECO:0000259" key="8">
    <source>
        <dbReference type="PROSITE" id="PS50850"/>
    </source>
</evidence>
<keyword evidence="2" id="KW-0813">Transport</keyword>
<organism evidence="9 10">
    <name type="scientific">Cephalotrichum gorgonifer</name>
    <dbReference type="NCBI Taxonomy" id="2041049"/>
    <lineage>
        <taxon>Eukaryota</taxon>
        <taxon>Fungi</taxon>
        <taxon>Dikarya</taxon>
        <taxon>Ascomycota</taxon>
        <taxon>Pezizomycotina</taxon>
        <taxon>Sordariomycetes</taxon>
        <taxon>Hypocreomycetidae</taxon>
        <taxon>Microascales</taxon>
        <taxon>Microascaceae</taxon>
        <taxon>Cephalotrichum</taxon>
    </lineage>
</organism>
<comment type="subcellular location">
    <subcellularLocation>
        <location evidence="1">Membrane</location>
        <topology evidence="1">Multi-pass membrane protein</topology>
    </subcellularLocation>
</comment>
<dbReference type="PANTHER" id="PTHR43791:SF35">
    <property type="entry name" value="MAJOR FACILITATOR SUPERFAMILY (MFS) PROFILE DOMAIN-CONTAINING PROTEIN"/>
    <property type="match status" value="1"/>
</dbReference>
<dbReference type="PANTHER" id="PTHR43791">
    <property type="entry name" value="PERMEASE-RELATED"/>
    <property type="match status" value="1"/>
</dbReference>
<feature type="transmembrane region" description="Helical" evidence="7">
    <location>
        <begin position="198"/>
        <end position="217"/>
    </location>
</feature>
<dbReference type="AlphaFoldDB" id="A0AAE8MTN9"/>
<dbReference type="Proteomes" id="UP001187682">
    <property type="component" value="Unassembled WGS sequence"/>
</dbReference>
<comment type="caution">
    <text evidence="9">The sequence shown here is derived from an EMBL/GenBank/DDBJ whole genome shotgun (WGS) entry which is preliminary data.</text>
</comment>
<feature type="transmembrane region" description="Helical" evidence="7">
    <location>
        <begin position="137"/>
        <end position="154"/>
    </location>
</feature>
<evidence type="ECO:0000313" key="10">
    <source>
        <dbReference type="Proteomes" id="UP001187682"/>
    </source>
</evidence>
<accession>A0AAE8MTN9</accession>
<dbReference type="Pfam" id="PF07690">
    <property type="entry name" value="MFS_1"/>
    <property type="match status" value="1"/>
</dbReference>
<evidence type="ECO:0000256" key="1">
    <source>
        <dbReference type="ARBA" id="ARBA00004141"/>
    </source>
</evidence>
<feature type="transmembrane region" description="Helical" evidence="7">
    <location>
        <begin position="362"/>
        <end position="382"/>
    </location>
</feature>
<evidence type="ECO:0000256" key="4">
    <source>
        <dbReference type="ARBA" id="ARBA00022989"/>
    </source>
</evidence>
<name>A0AAE8MTN9_9PEZI</name>
<dbReference type="PROSITE" id="PS50850">
    <property type="entry name" value="MFS"/>
    <property type="match status" value="1"/>
</dbReference>
<feature type="domain" description="Major facilitator superfamily (MFS) profile" evidence="8">
    <location>
        <begin position="69"/>
        <end position="481"/>
    </location>
</feature>
<dbReference type="EMBL" id="ONZQ02000002">
    <property type="protein sequence ID" value="SPN98956.1"/>
    <property type="molecule type" value="Genomic_DNA"/>
</dbReference>
<keyword evidence="10" id="KW-1185">Reference proteome</keyword>
<feature type="transmembrane region" description="Helical" evidence="7">
    <location>
        <begin position="388"/>
        <end position="410"/>
    </location>
</feature>
<protein>
    <submittedName>
        <fullName evidence="9">Related to allantoate permease</fullName>
    </submittedName>
</protein>
<feature type="transmembrane region" description="Helical" evidence="7">
    <location>
        <begin position="107"/>
        <end position="125"/>
    </location>
</feature>
<sequence length="512" mass="57753">MAADPEKGVSVERAEDARRHSADEPPVKAVAVDLEHQDEAMRVLATYQGDLEWTEEEEKAIRRRLDWKLMPVLCLTYGLQHYDKTMLSQAAIFGLQTDLDLLVGARYSWSASIFYLGFIVGAYPLVALAQRFPIERVASLIVFLWGTCLLLTTVCKNYQSLYAQRFFLGFLESGVSPMFMVIVGGFYKKDEQAVRMGVWYSATGLAAMLSPLCNYGLGQINGGVSSWRYMYYFAGAITVAWGVALWWVLPPDPVRAKGYTERERYILVARLRSNNAGVRNTHFKPAQIKELLLDLKFWTVFAIAFLSQIPNGPMSSFIPLIIRGLGFNELNSLLLKMPSGACGCIMLLTLPWLAYKYENVRTYVFAFTMIITVMSSLLLWLLPVSRTGALLFAIYVLPSFSAGYAILMGIQIANTAGYTKKTVSSAGMYIGYCLGNFVGPMLFTKEDAPRYTPGFTVLVATTVAALALSMFYRFLCIYSNKKRDREGHEESFDNAYEDDFTDRTNRHFRYIY</sequence>
<keyword evidence="4 7" id="KW-1133">Transmembrane helix</keyword>
<dbReference type="InterPro" id="IPR011701">
    <property type="entry name" value="MFS"/>
</dbReference>
<dbReference type="GO" id="GO:0022857">
    <property type="term" value="F:transmembrane transporter activity"/>
    <property type="evidence" value="ECO:0007669"/>
    <property type="project" value="InterPro"/>
</dbReference>
<keyword evidence="5 7" id="KW-0472">Membrane</keyword>
<evidence type="ECO:0000313" key="9">
    <source>
        <dbReference type="EMBL" id="SPN98956.1"/>
    </source>
</evidence>
<feature type="transmembrane region" description="Helical" evidence="7">
    <location>
        <begin position="297"/>
        <end position="322"/>
    </location>
</feature>
<evidence type="ECO:0000256" key="2">
    <source>
        <dbReference type="ARBA" id="ARBA00022448"/>
    </source>
</evidence>
<feature type="transmembrane region" description="Helical" evidence="7">
    <location>
        <begin position="422"/>
        <end position="443"/>
    </location>
</feature>
<proteinExistence type="predicted"/>
<dbReference type="InterPro" id="IPR020846">
    <property type="entry name" value="MFS_dom"/>
</dbReference>
<feature type="transmembrane region" description="Helical" evidence="7">
    <location>
        <begin position="334"/>
        <end position="355"/>
    </location>
</feature>
<feature type="region of interest" description="Disordered" evidence="6">
    <location>
        <begin position="1"/>
        <end position="26"/>
    </location>
</feature>